<dbReference type="CDD" id="cd01741">
    <property type="entry name" value="GATase1_1"/>
    <property type="match status" value="1"/>
</dbReference>
<dbReference type="GO" id="GO:0005829">
    <property type="term" value="C:cytosol"/>
    <property type="evidence" value="ECO:0007669"/>
    <property type="project" value="TreeGrafter"/>
</dbReference>
<name>A0A9P9ICT4_9PLEO</name>
<dbReference type="AlphaFoldDB" id="A0A9P9ICT4"/>
<dbReference type="GO" id="GO:0005634">
    <property type="term" value="C:nucleus"/>
    <property type="evidence" value="ECO:0007669"/>
    <property type="project" value="TreeGrafter"/>
</dbReference>
<sequence length="254" mass="28261">MSSVLRIAVLETDTPIDPVKERYGTYGDVFTKLLNKGLTGFADSELKPTLEITKWDVVTKQEYPELDAFDGLLMTGSKHDSFADAPWILKLVEYVQTVFKAHKPIVGICFGHQILARAMGARVGRSDRGWEVSADTVDLTEAGSALFNKTSLTLHQMHRDVVFNVPEGGFQNLGTSPRCDVQGLYLPNRAFSVQAHPEFDDFIMQSILKKRHGDGIFSDDLYDDGNTRAKLEHDGILISTTILKFLLRSLGRGV</sequence>
<keyword evidence="2" id="KW-0315">Glutamine amidotransferase</keyword>
<gene>
    <name evidence="2" type="ORF">B0J11DRAFT_537646</name>
</gene>
<dbReference type="Pfam" id="PF00117">
    <property type="entry name" value="GATase"/>
    <property type="match status" value="1"/>
</dbReference>
<dbReference type="PROSITE" id="PS51273">
    <property type="entry name" value="GATASE_TYPE_1"/>
    <property type="match status" value="1"/>
</dbReference>
<evidence type="ECO:0000313" key="3">
    <source>
        <dbReference type="Proteomes" id="UP000700596"/>
    </source>
</evidence>
<proteinExistence type="predicted"/>
<reference evidence="2" key="1">
    <citation type="journal article" date="2021" name="Nat. Commun.">
        <title>Genetic determinants of endophytism in the Arabidopsis root mycobiome.</title>
        <authorList>
            <person name="Mesny F."/>
            <person name="Miyauchi S."/>
            <person name="Thiergart T."/>
            <person name="Pickel B."/>
            <person name="Atanasova L."/>
            <person name="Karlsson M."/>
            <person name="Huettel B."/>
            <person name="Barry K.W."/>
            <person name="Haridas S."/>
            <person name="Chen C."/>
            <person name="Bauer D."/>
            <person name="Andreopoulos W."/>
            <person name="Pangilinan J."/>
            <person name="LaButti K."/>
            <person name="Riley R."/>
            <person name="Lipzen A."/>
            <person name="Clum A."/>
            <person name="Drula E."/>
            <person name="Henrissat B."/>
            <person name="Kohler A."/>
            <person name="Grigoriev I.V."/>
            <person name="Martin F.M."/>
            <person name="Hacquard S."/>
        </authorList>
    </citation>
    <scope>NUCLEOTIDE SEQUENCE</scope>
    <source>
        <strain evidence="2">MPI-CAGE-CH-0243</strain>
    </source>
</reference>
<dbReference type="PANTHER" id="PTHR42695">
    <property type="entry name" value="GLUTAMINE AMIDOTRANSFERASE YLR126C-RELATED"/>
    <property type="match status" value="1"/>
</dbReference>
<dbReference type="PANTHER" id="PTHR42695:SF5">
    <property type="entry name" value="GLUTAMINE AMIDOTRANSFERASE YLR126C-RELATED"/>
    <property type="match status" value="1"/>
</dbReference>
<dbReference type="InterPro" id="IPR029062">
    <property type="entry name" value="Class_I_gatase-like"/>
</dbReference>
<dbReference type="InterPro" id="IPR044992">
    <property type="entry name" value="ChyE-like"/>
</dbReference>
<keyword evidence="3" id="KW-1185">Reference proteome</keyword>
<protein>
    <submittedName>
        <fullName evidence="2">Class I glutamine amidotransferase</fullName>
    </submittedName>
</protein>
<dbReference type="PRINTS" id="PR00099">
    <property type="entry name" value="CPSGATASE"/>
</dbReference>
<evidence type="ECO:0000313" key="2">
    <source>
        <dbReference type="EMBL" id="KAH7116823.1"/>
    </source>
</evidence>
<evidence type="ECO:0000259" key="1">
    <source>
        <dbReference type="Pfam" id="PF00117"/>
    </source>
</evidence>
<dbReference type="EMBL" id="JAGMWT010000014">
    <property type="protein sequence ID" value="KAH7116823.1"/>
    <property type="molecule type" value="Genomic_DNA"/>
</dbReference>
<feature type="domain" description="Glutamine amidotransferase" evidence="1">
    <location>
        <begin position="49"/>
        <end position="199"/>
    </location>
</feature>
<comment type="caution">
    <text evidence="2">The sequence shown here is derived from an EMBL/GenBank/DDBJ whole genome shotgun (WGS) entry which is preliminary data.</text>
</comment>
<organism evidence="2 3">
    <name type="scientific">Dendryphion nanum</name>
    <dbReference type="NCBI Taxonomy" id="256645"/>
    <lineage>
        <taxon>Eukaryota</taxon>
        <taxon>Fungi</taxon>
        <taxon>Dikarya</taxon>
        <taxon>Ascomycota</taxon>
        <taxon>Pezizomycotina</taxon>
        <taxon>Dothideomycetes</taxon>
        <taxon>Pleosporomycetidae</taxon>
        <taxon>Pleosporales</taxon>
        <taxon>Torulaceae</taxon>
        <taxon>Dendryphion</taxon>
    </lineage>
</organism>
<dbReference type="InterPro" id="IPR017926">
    <property type="entry name" value="GATASE"/>
</dbReference>
<dbReference type="Gene3D" id="3.40.50.880">
    <property type="match status" value="1"/>
</dbReference>
<dbReference type="SUPFAM" id="SSF52317">
    <property type="entry name" value="Class I glutamine amidotransferase-like"/>
    <property type="match status" value="1"/>
</dbReference>
<dbReference type="Proteomes" id="UP000700596">
    <property type="component" value="Unassembled WGS sequence"/>
</dbReference>
<dbReference type="OrthoDB" id="92161at2759"/>
<accession>A0A9P9ICT4</accession>